<proteinExistence type="predicted"/>
<name>A0AA38VHH6_9PEZI</name>
<organism evidence="4 5">
    <name type="scientific">Pleurostoma richardsiae</name>
    <dbReference type="NCBI Taxonomy" id="41990"/>
    <lineage>
        <taxon>Eukaryota</taxon>
        <taxon>Fungi</taxon>
        <taxon>Dikarya</taxon>
        <taxon>Ascomycota</taxon>
        <taxon>Pezizomycotina</taxon>
        <taxon>Sordariomycetes</taxon>
        <taxon>Sordariomycetidae</taxon>
        <taxon>Calosphaeriales</taxon>
        <taxon>Pleurostomataceae</taxon>
        <taxon>Pleurostoma</taxon>
    </lineage>
</organism>
<dbReference type="SUPFAM" id="SSF57701">
    <property type="entry name" value="Zn2/Cys6 DNA-binding domain"/>
    <property type="match status" value="1"/>
</dbReference>
<dbReference type="InterPro" id="IPR001138">
    <property type="entry name" value="Zn2Cys6_DnaBD"/>
</dbReference>
<dbReference type="AlphaFoldDB" id="A0AA38VHH6"/>
<evidence type="ECO:0000313" key="5">
    <source>
        <dbReference type="Proteomes" id="UP001174694"/>
    </source>
</evidence>
<feature type="compositionally biased region" description="Low complexity" evidence="2">
    <location>
        <begin position="55"/>
        <end position="73"/>
    </location>
</feature>
<dbReference type="Proteomes" id="UP001174694">
    <property type="component" value="Unassembled WGS sequence"/>
</dbReference>
<dbReference type="GO" id="GO:0001228">
    <property type="term" value="F:DNA-binding transcription activator activity, RNA polymerase II-specific"/>
    <property type="evidence" value="ECO:0007669"/>
    <property type="project" value="TreeGrafter"/>
</dbReference>
<dbReference type="GO" id="GO:0008270">
    <property type="term" value="F:zinc ion binding"/>
    <property type="evidence" value="ECO:0007669"/>
    <property type="project" value="InterPro"/>
</dbReference>
<dbReference type="PANTHER" id="PTHR47784:SF4">
    <property type="entry name" value="ZN(II)2CYS6 TRANSCRIPTION FACTOR (EUROFUNG)"/>
    <property type="match status" value="1"/>
</dbReference>
<dbReference type="PANTHER" id="PTHR47784">
    <property type="entry name" value="STEROL UPTAKE CONTROL PROTEIN 2"/>
    <property type="match status" value="1"/>
</dbReference>
<dbReference type="Gene3D" id="4.10.240.10">
    <property type="entry name" value="Zn(2)-C6 fungal-type DNA-binding domain"/>
    <property type="match status" value="1"/>
</dbReference>
<keyword evidence="5" id="KW-1185">Reference proteome</keyword>
<reference evidence="4" key="1">
    <citation type="submission" date="2022-07" db="EMBL/GenBank/DDBJ databases">
        <title>Fungi with potential for degradation of polypropylene.</title>
        <authorList>
            <person name="Gostincar C."/>
        </authorList>
    </citation>
    <scope>NUCLEOTIDE SEQUENCE</scope>
    <source>
        <strain evidence="4">EXF-13308</strain>
    </source>
</reference>
<dbReference type="InterPro" id="IPR036864">
    <property type="entry name" value="Zn2-C6_fun-type_DNA-bd_sf"/>
</dbReference>
<dbReference type="PROSITE" id="PS50048">
    <property type="entry name" value="ZN2_CY6_FUNGAL_2"/>
    <property type="match status" value="1"/>
</dbReference>
<comment type="caution">
    <text evidence="4">The sequence shown here is derived from an EMBL/GenBank/DDBJ whole genome shotgun (WGS) entry which is preliminary data.</text>
</comment>
<accession>A0AA38VHH6</accession>
<dbReference type="EMBL" id="JANBVO010000020">
    <property type="protein sequence ID" value="KAJ9143095.1"/>
    <property type="molecule type" value="Genomic_DNA"/>
</dbReference>
<dbReference type="CDD" id="cd00067">
    <property type="entry name" value="GAL4"/>
    <property type="match status" value="1"/>
</dbReference>
<dbReference type="Pfam" id="PF00172">
    <property type="entry name" value="Zn_clus"/>
    <property type="match status" value="1"/>
</dbReference>
<keyword evidence="1" id="KW-0539">Nucleus</keyword>
<protein>
    <submittedName>
        <fullName evidence="4">C6 finger domain-containing protein</fullName>
    </submittedName>
</protein>
<dbReference type="PROSITE" id="PS00463">
    <property type="entry name" value="ZN2_CY6_FUNGAL_1"/>
    <property type="match status" value="1"/>
</dbReference>
<gene>
    <name evidence="4" type="ORF">NKR23_g6864</name>
</gene>
<dbReference type="InterPro" id="IPR053157">
    <property type="entry name" value="Sterol_Uptake_Regulator"/>
</dbReference>
<evidence type="ECO:0000256" key="2">
    <source>
        <dbReference type="SAM" id="MobiDB-lite"/>
    </source>
</evidence>
<evidence type="ECO:0000256" key="1">
    <source>
        <dbReference type="ARBA" id="ARBA00023242"/>
    </source>
</evidence>
<evidence type="ECO:0000259" key="3">
    <source>
        <dbReference type="PROSITE" id="PS50048"/>
    </source>
</evidence>
<sequence>MRRSHRKSRAGCRECKRRHKKCDENRPACSNCSISDIPCSYLTTPPRSGPAVLRPLPSTASTTSLSPAAHSPASTGVSLPISGTFLATGDATPVFTLQHLELLHHFESGMLGSLDLDDTQVSHMSRTVFAYALRAPYLMDQILALSAAHLSTLRFDQRAMYLYEATQLQTRGLAQFNASRAQSNVSDGNVMPVFLYSSFLGLHVMFDTLLWREDFNEVLDRLTTYLSLHRGVRATTGQTWPLIEAELRPLIGGLSFDPPAASKGKECDPLMALIDQADFGETSSAACRQAAERLQWAFDVHRGMPTRGSRVNIVVAWPIVIPVTFVDLLRQRRPEALVILAYYAVLLHDSRDFWVFGNGGRFLLKTISTHLGCYWDEWLVWPNEMINKDRRDDG</sequence>
<feature type="region of interest" description="Disordered" evidence="2">
    <location>
        <begin position="50"/>
        <end position="73"/>
    </location>
</feature>
<dbReference type="SMART" id="SM00066">
    <property type="entry name" value="GAL4"/>
    <property type="match status" value="1"/>
</dbReference>
<feature type="domain" description="Zn(2)-C6 fungal-type" evidence="3">
    <location>
        <begin position="11"/>
        <end position="41"/>
    </location>
</feature>
<evidence type="ECO:0000313" key="4">
    <source>
        <dbReference type="EMBL" id="KAJ9143095.1"/>
    </source>
</evidence>